<reference evidence="2 3" key="1">
    <citation type="submission" date="2015-01" db="EMBL/GenBank/DDBJ databases">
        <title>Erwinia tracheiphila.</title>
        <authorList>
            <person name="Shapiro L.R."/>
        </authorList>
    </citation>
    <scope>NUCLEOTIDE SEQUENCE [LARGE SCALE GENOMIC DNA]</scope>
    <source>
        <strain evidence="2 3">BuffGH</strain>
    </source>
</reference>
<keyword evidence="2" id="KW-0456">Lyase</keyword>
<gene>
    <name evidence="2" type="ORF">SY86_25010</name>
</gene>
<organism evidence="2 3">
    <name type="scientific">Erwinia tracheiphila</name>
    <dbReference type="NCBI Taxonomy" id="65700"/>
    <lineage>
        <taxon>Bacteria</taxon>
        <taxon>Pseudomonadati</taxon>
        <taxon>Pseudomonadota</taxon>
        <taxon>Gammaproteobacteria</taxon>
        <taxon>Enterobacterales</taxon>
        <taxon>Erwiniaceae</taxon>
        <taxon>Erwinia</taxon>
    </lineage>
</organism>
<sequence>MQLHFLGTAASEGIPNPYCSCDLCEKTRIIGGKDIRTRSSVIIDDVMQIDISPEYSYQLMRDTVDARKITNLFFTHTHPDHFNVGELYSRMEGFGHNITHPLKVHGNDIAIGKCAQLLENYSDERFILNKIIPFNDVEIDGYTITPLLANHAVWEFCYVYLIKKGNKAIFYGHDSGWFPELTWQYLDGKKIDLLVLECTIGSNGNSKTNGHMSFETIIEVKKKMISMGCLNECSKIILSHISHNVKMTHSEINEKMKPHGICIAHDGLKINL</sequence>
<dbReference type="InterPro" id="IPR001279">
    <property type="entry name" value="Metallo-B-lactamas"/>
</dbReference>
<evidence type="ECO:0000313" key="2">
    <source>
        <dbReference type="EMBL" id="KKF34358.1"/>
    </source>
</evidence>
<keyword evidence="3" id="KW-1185">Reference proteome</keyword>
<dbReference type="PANTHER" id="PTHR42663">
    <property type="entry name" value="HYDROLASE C777.06C-RELATED-RELATED"/>
    <property type="match status" value="1"/>
</dbReference>
<dbReference type="InterPro" id="IPR036866">
    <property type="entry name" value="RibonucZ/Hydroxyglut_hydro"/>
</dbReference>
<dbReference type="EMBL" id="JXNU01000005">
    <property type="protein sequence ID" value="KKF34358.1"/>
    <property type="molecule type" value="Genomic_DNA"/>
</dbReference>
<dbReference type="PANTHER" id="PTHR42663:SF6">
    <property type="entry name" value="HYDROLASE C777.06C-RELATED"/>
    <property type="match status" value="1"/>
</dbReference>
<comment type="caution">
    <text evidence="2">The sequence shown here is derived from an EMBL/GenBank/DDBJ whole genome shotgun (WGS) entry which is preliminary data.</text>
</comment>
<proteinExistence type="predicted"/>
<evidence type="ECO:0000259" key="1">
    <source>
        <dbReference type="Pfam" id="PF12706"/>
    </source>
</evidence>
<feature type="domain" description="Metallo-beta-lactamase" evidence="1">
    <location>
        <begin position="64"/>
        <end position="224"/>
    </location>
</feature>
<accession>A0A0M2KAS6</accession>
<protein>
    <submittedName>
        <fullName evidence="2">Carbon-phosphorus lyase</fullName>
    </submittedName>
</protein>
<name>A0A0M2KAS6_9GAMM</name>
<dbReference type="GO" id="GO:0016829">
    <property type="term" value="F:lyase activity"/>
    <property type="evidence" value="ECO:0007669"/>
    <property type="project" value="UniProtKB-KW"/>
</dbReference>
<dbReference type="AlphaFoldDB" id="A0A0M2KAS6"/>
<dbReference type="Pfam" id="PF12706">
    <property type="entry name" value="Lactamase_B_2"/>
    <property type="match status" value="1"/>
</dbReference>
<dbReference type="PATRIC" id="fig|65700.7.peg.6177"/>
<evidence type="ECO:0000313" key="3">
    <source>
        <dbReference type="Proteomes" id="UP000033924"/>
    </source>
</evidence>
<dbReference type="RefSeq" id="WP_040465664.1">
    <property type="nucleotide sequence ID" value="NZ_CP089932.1"/>
</dbReference>
<dbReference type="SUPFAM" id="SSF56281">
    <property type="entry name" value="Metallo-hydrolase/oxidoreductase"/>
    <property type="match status" value="1"/>
</dbReference>
<dbReference type="Gene3D" id="3.60.15.10">
    <property type="entry name" value="Ribonuclease Z/Hydroxyacylglutathione hydrolase-like"/>
    <property type="match status" value="1"/>
</dbReference>
<dbReference type="Proteomes" id="UP000033924">
    <property type="component" value="Unassembled WGS sequence"/>
</dbReference>
<dbReference type="STRING" id="65700.SY86_25010"/>